<sequence>MQSTLNGISRVIDAARSPLLSFRRSANFDASLVFNKTNLTENTFMGAWGIKTFENDGALDWLGDFRDAPSEAKFRQTFAPQPPKGFLSKLFGGGSSASPPELDGEDVLAAAEILATLRGHPAVDAMEDLADLPDIKVTDEIVALAIQAIDSVMTSSDLKDCWEDTDDFESWVETVKDIRARLSRA</sequence>
<dbReference type="STRING" id="48467.SAMN02745166_02019"/>
<accession>A0A1T4XUA4</accession>
<organism evidence="1 2">
    <name type="scientific">Prosthecobacter debontii</name>
    <dbReference type="NCBI Taxonomy" id="48467"/>
    <lineage>
        <taxon>Bacteria</taxon>
        <taxon>Pseudomonadati</taxon>
        <taxon>Verrucomicrobiota</taxon>
        <taxon>Verrucomicrobiia</taxon>
        <taxon>Verrucomicrobiales</taxon>
        <taxon>Verrucomicrobiaceae</taxon>
        <taxon>Prosthecobacter</taxon>
    </lineage>
</organism>
<keyword evidence="2" id="KW-1185">Reference proteome</keyword>
<dbReference type="EMBL" id="FUYE01000005">
    <property type="protein sequence ID" value="SKA92983.1"/>
    <property type="molecule type" value="Genomic_DNA"/>
</dbReference>
<evidence type="ECO:0000313" key="1">
    <source>
        <dbReference type="EMBL" id="SKA92983.1"/>
    </source>
</evidence>
<dbReference type="OrthoDB" id="191350at2"/>
<protein>
    <recommendedName>
        <fullName evidence="3">DUF4259 domain-containing protein</fullName>
    </recommendedName>
</protein>
<dbReference type="InterPro" id="IPR025355">
    <property type="entry name" value="DUF4259"/>
</dbReference>
<evidence type="ECO:0000313" key="2">
    <source>
        <dbReference type="Proteomes" id="UP000190774"/>
    </source>
</evidence>
<reference evidence="2" key="1">
    <citation type="submission" date="2017-02" db="EMBL/GenBank/DDBJ databases">
        <authorList>
            <person name="Varghese N."/>
            <person name="Submissions S."/>
        </authorList>
    </citation>
    <scope>NUCLEOTIDE SEQUENCE [LARGE SCALE GENOMIC DNA]</scope>
    <source>
        <strain evidence="2">ATCC 700200</strain>
    </source>
</reference>
<name>A0A1T4XUA4_9BACT</name>
<proteinExistence type="predicted"/>
<dbReference type="RefSeq" id="WP_139373170.1">
    <property type="nucleotide sequence ID" value="NZ_FUYE01000005.1"/>
</dbReference>
<dbReference type="Pfam" id="PF14078">
    <property type="entry name" value="DUF4259"/>
    <property type="match status" value="1"/>
</dbReference>
<dbReference type="Proteomes" id="UP000190774">
    <property type="component" value="Unassembled WGS sequence"/>
</dbReference>
<dbReference type="AlphaFoldDB" id="A0A1T4XUA4"/>
<gene>
    <name evidence="1" type="ORF">SAMN02745166_02019</name>
</gene>
<evidence type="ECO:0008006" key="3">
    <source>
        <dbReference type="Google" id="ProtNLM"/>
    </source>
</evidence>